<dbReference type="PROSITE" id="PS50885">
    <property type="entry name" value="HAMP"/>
    <property type="match status" value="1"/>
</dbReference>
<gene>
    <name evidence="14" type="ORF">ADIMK_1741</name>
</gene>
<keyword evidence="7 9" id="KW-0807">Transducer</keyword>
<evidence type="ECO:0000313" key="15">
    <source>
        <dbReference type="Proteomes" id="UP000028252"/>
    </source>
</evidence>
<dbReference type="GO" id="GO:0006935">
    <property type="term" value="P:chemotaxis"/>
    <property type="evidence" value="ECO:0007669"/>
    <property type="project" value="InterPro"/>
</dbReference>
<dbReference type="Pfam" id="PF17200">
    <property type="entry name" value="sCache_2"/>
    <property type="match status" value="1"/>
</dbReference>
<comment type="caution">
    <text evidence="14">The sequence shown here is derived from an EMBL/GenBank/DDBJ whole genome shotgun (WGS) entry which is preliminary data.</text>
</comment>
<organism evidence="14 15">
    <name type="scientific">Marinobacterium lacunae</name>
    <dbReference type="NCBI Taxonomy" id="1232683"/>
    <lineage>
        <taxon>Bacteria</taxon>
        <taxon>Pseudomonadati</taxon>
        <taxon>Pseudomonadota</taxon>
        <taxon>Gammaproteobacteria</taxon>
        <taxon>Oceanospirillales</taxon>
        <taxon>Oceanospirillaceae</taxon>
        <taxon>Marinobacterium</taxon>
    </lineage>
</organism>
<dbReference type="InterPro" id="IPR004089">
    <property type="entry name" value="MCPsignal_dom"/>
</dbReference>
<evidence type="ECO:0000256" key="8">
    <source>
        <dbReference type="ARBA" id="ARBA00029447"/>
    </source>
</evidence>
<dbReference type="STRING" id="1232683.ADIMK_1741"/>
<reference evidence="14 15" key="1">
    <citation type="submission" date="2014-04" db="EMBL/GenBank/DDBJ databases">
        <title>Marinobacterium kochiensis sp. nov., isolated from sediment sample collected from Kochi backwaters in Kerala, India.</title>
        <authorList>
            <person name="Singh A."/>
            <person name="Pinnaka A.K."/>
        </authorList>
    </citation>
    <scope>NUCLEOTIDE SEQUENCE [LARGE SCALE GENOMIC DNA]</scope>
    <source>
        <strain evidence="14 15">AK27</strain>
    </source>
</reference>
<dbReference type="CDD" id="cd06225">
    <property type="entry name" value="HAMP"/>
    <property type="match status" value="1"/>
</dbReference>
<dbReference type="SUPFAM" id="SSF58104">
    <property type="entry name" value="Methyl-accepting chemotaxis protein (MCP) signaling domain"/>
    <property type="match status" value="1"/>
</dbReference>
<evidence type="ECO:0000256" key="5">
    <source>
        <dbReference type="ARBA" id="ARBA00022989"/>
    </source>
</evidence>
<dbReference type="PANTHER" id="PTHR32089">
    <property type="entry name" value="METHYL-ACCEPTING CHEMOTAXIS PROTEIN MCPB"/>
    <property type="match status" value="1"/>
</dbReference>
<dbReference type="PANTHER" id="PTHR32089:SF119">
    <property type="entry name" value="METHYL-ACCEPTING CHEMOTAXIS PROTEIN CTPL"/>
    <property type="match status" value="1"/>
</dbReference>
<name>A0A081FZQ1_9GAMM</name>
<sequence>MKLFRLKGKLLLFSIVPILMVTAAVMVTVYIEMAAMGQAEIDSVREGLISAKREELKNYVESAVTAVAPFVAKGGEEAKSQARDVLRAISFGDDGYIFVYDFDGNRIAYGPDPSSEGKNFISVKDPNGVRVIDELVSVSRKGGGYVEYDWLKPSAQAVLPKLSYAAGIDSWGWSLGTGVYIDDIDKIVETRRAEIKHKIDGTMLTVASMIAGILLLVVLVTLYVSGLIVRPLQRTAQALNAISQGDGDLTQRLSVDSQDEVGQVAVGFNGFAQNIQQVIVEVKNAVASLTESTASLNGVVDKTHTEANLQKRETDQAAAAIHEMAAAVQQVAGSASQAAGAARDADLQAADGQEVVAKTIESVNRLAEDVNRAAEVIARLGQDADQIGSIVNVIQGVAEQTNLLALNAAIEAARAGEQGRGFAVVADEVRTLATRTQQSTEEIHRMIEKLQSGTRDAVSVMEASQNQSRATMDTAATAREALARITESVGLITEMNTQIASAAEQQTAVADEISQNVQKIADIAESTTDNAEKVSGMSMSMADIEKRLSQLVGRFKV</sequence>
<dbReference type="GO" id="GO:0004888">
    <property type="term" value="F:transmembrane signaling receptor activity"/>
    <property type="evidence" value="ECO:0007669"/>
    <property type="project" value="InterPro"/>
</dbReference>
<keyword evidence="2" id="KW-1003">Cell membrane</keyword>
<feature type="transmembrane region" description="Helical" evidence="10">
    <location>
        <begin position="12"/>
        <end position="31"/>
    </location>
</feature>
<comment type="subcellular location">
    <subcellularLocation>
        <location evidence="1">Cell inner membrane</location>
        <topology evidence="1">Multi-pass membrane protein</topology>
    </subcellularLocation>
</comment>
<evidence type="ECO:0000256" key="2">
    <source>
        <dbReference type="ARBA" id="ARBA00022475"/>
    </source>
</evidence>
<dbReference type="SMART" id="SM01049">
    <property type="entry name" value="Cache_2"/>
    <property type="match status" value="1"/>
</dbReference>
<keyword evidence="6 10" id="KW-0472">Membrane</keyword>
<dbReference type="Pfam" id="PF00672">
    <property type="entry name" value="HAMP"/>
    <property type="match status" value="1"/>
</dbReference>
<dbReference type="InterPro" id="IPR004090">
    <property type="entry name" value="Chemotax_Me-accpt_rcpt"/>
</dbReference>
<feature type="transmembrane region" description="Helical" evidence="10">
    <location>
        <begin position="201"/>
        <end position="224"/>
    </location>
</feature>
<evidence type="ECO:0000256" key="6">
    <source>
        <dbReference type="ARBA" id="ARBA00023136"/>
    </source>
</evidence>
<evidence type="ECO:0000259" key="12">
    <source>
        <dbReference type="PROSITE" id="PS50192"/>
    </source>
</evidence>
<evidence type="ECO:0000259" key="11">
    <source>
        <dbReference type="PROSITE" id="PS50111"/>
    </source>
</evidence>
<keyword evidence="5 10" id="KW-1133">Transmembrane helix</keyword>
<dbReference type="CDD" id="cd11386">
    <property type="entry name" value="MCP_signal"/>
    <property type="match status" value="1"/>
</dbReference>
<dbReference type="Gene3D" id="1.10.287.950">
    <property type="entry name" value="Methyl-accepting chemotaxis protein"/>
    <property type="match status" value="1"/>
</dbReference>
<accession>A0A081FZQ1</accession>
<dbReference type="Gene3D" id="3.30.450.20">
    <property type="entry name" value="PAS domain"/>
    <property type="match status" value="1"/>
</dbReference>
<dbReference type="PRINTS" id="PR00260">
    <property type="entry name" value="CHEMTRNSDUCR"/>
</dbReference>
<dbReference type="FunFam" id="1.10.287.950:FF:000001">
    <property type="entry name" value="Methyl-accepting chemotaxis sensory transducer"/>
    <property type="match status" value="1"/>
</dbReference>
<dbReference type="PATRIC" id="fig|1232683.4.peg.1715"/>
<protein>
    <submittedName>
        <fullName evidence="14">Methyl-accepting chemotaxis protein I (Serine chemoreceptor protein)</fullName>
    </submittedName>
</protein>
<evidence type="ECO:0000256" key="10">
    <source>
        <dbReference type="SAM" id="Phobius"/>
    </source>
</evidence>
<evidence type="ECO:0000256" key="9">
    <source>
        <dbReference type="PROSITE-ProRule" id="PRU00284"/>
    </source>
</evidence>
<keyword evidence="4 10" id="KW-0812">Transmembrane</keyword>
<keyword evidence="15" id="KW-1185">Reference proteome</keyword>
<evidence type="ECO:0000256" key="1">
    <source>
        <dbReference type="ARBA" id="ARBA00004429"/>
    </source>
</evidence>
<feature type="domain" description="Methyl-accepting transducer" evidence="11">
    <location>
        <begin position="285"/>
        <end position="521"/>
    </location>
</feature>
<dbReference type="SMART" id="SM00283">
    <property type="entry name" value="MA"/>
    <property type="match status" value="1"/>
</dbReference>
<dbReference type="eggNOG" id="COG0840">
    <property type="taxonomic scope" value="Bacteria"/>
</dbReference>
<dbReference type="AlphaFoldDB" id="A0A081FZQ1"/>
<evidence type="ECO:0000256" key="3">
    <source>
        <dbReference type="ARBA" id="ARBA00022519"/>
    </source>
</evidence>
<dbReference type="GO" id="GO:0005886">
    <property type="term" value="C:plasma membrane"/>
    <property type="evidence" value="ECO:0007669"/>
    <property type="project" value="UniProtKB-SubCell"/>
</dbReference>
<proteinExistence type="inferred from homology"/>
<dbReference type="OrthoDB" id="6376221at2"/>
<dbReference type="InterPro" id="IPR000727">
    <property type="entry name" value="T_SNARE_dom"/>
</dbReference>
<evidence type="ECO:0000256" key="4">
    <source>
        <dbReference type="ARBA" id="ARBA00022692"/>
    </source>
</evidence>
<evidence type="ECO:0000313" key="14">
    <source>
        <dbReference type="EMBL" id="KEA64006.1"/>
    </source>
</evidence>
<dbReference type="Pfam" id="PF00015">
    <property type="entry name" value="MCPsignal"/>
    <property type="match status" value="1"/>
</dbReference>
<feature type="domain" description="HAMP" evidence="13">
    <location>
        <begin position="226"/>
        <end position="280"/>
    </location>
</feature>
<evidence type="ECO:0000259" key="13">
    <source>
        <dbReference type="PROSITE" id="PS50885"/>
    </source>
</evidence>
<dbReference type="InterPro" id="IPR003660">
    <property type="entry name" value="HAMP_dom"/>
</dbReference>
<feature type="domain" description="T-SNARE coiled-coil homology" evidence="12">
    <location>
        <begin position="480"/>
        <end position="534"/>
    </location>
</feature>
<dbReference type="RefSeq" id="WP_036186399.1">
    <property type="nucleotide sequence ID" value="NZ_JMQN01000021.1"/>
</dbReference>
<keyword evidence="14" id="KW-0675">Receptor</keyword>
<dbReference type="EMBL" id="JMQN01000021">
    <property type="protein sequence ID" value="KEA64006.1"/>
    <property type="molecule type" value="Genomic_DNA"/>
</dbReference>
<dbReference type="PROSITE" id="PS50111">
    <property type="entry name" value="CHEMOTAXIS_TRANSDUC_2"/>
    <property type="match status" value="1"/>
</dbReference>
<dbReference type="PROSITE" id="PS50192">
    <property type="entry name" value="T_SNARE"/>
    <property type="match status" value="1"/>
</dbReference>
<keyword evidence="3" id="KW-0997">Cell inner membrane</keyword>
<comment type="similarity">
    <text evidence="8">Belongs to the methyl-accepting chemotaxis (MCP) protein family.</text>
</comment>
<evidence type="ECO:0000256" key="7">
    <source>
        <dbReference type="ARBA" id="ARBA00023224"/>
    </source>
</evidence>
<dbReference type="InterPro" id="IPR033480">
    <property type="entry name" value="sCache_2"/>
</dbReference>
<dbReference type="GO" id="GO:0007165">
    <property type="term" value="P:signal transduction"/>
    <property type="evidence" value="ECO:0007669"/>
    <property type="project" value="UniProtKB-KW"/>
</dbReference>
<dbReference type="Proteomes" id="UP000028252">
    <property type="component" value="Unassembled WGS sequence"/>
</dbReference>
<dbReference type="SMART" id="SM00304">
    <property type="entry name" value="HAMP"/>
    <property type="match status" value="1"/>
</dbReference>